<dbReference type="InterPro" id="IPR018497">
    <property type="entry name" value="Peptidase_M13_C"/>
</dbReference>
<keyword evidence="7" id="KW-0482">Metalloprotease</keyword>
<accession>A0A179B130</accession>
<gene>
    <name evidence="11" type="ORF">A4H34_10085</name>
</gene>
<dbReference type="Proteomes" id="UP000078368">
    <property type="component" value="Unassembled WGS sequence"/>
</dbReference>
<dbReference type="PRINTS" id="PR00786">
    <property type="entry name" value="NEPRILYSIN"/>
</dbReference>
<feature type="compositionally biased region" description="Basic and acidic residues" evidence="8">
    <location>
        <begin position="67"/>
        <end position="81"/>
    </location>
</feature>
<dbReference type="GO" id="GO:0005886">
    <property type="term" value="C:plasma membrane"/>
    <property type="evidence" value="ECO:0007669"/>
    <property type="project" value="TreeGrafter"/>
</dbReference>
<dbReference type="Pfam" id="PF05649">
    <property type="entry name" value="Peptidase_M13_N"/>
    <property type="match status" value="1"/>
</dbReference>
<reference evidence="11 12" key="1">
    <citation type="submission" date="2016-04" db="EMBL/GenBank/DDBJ databases">
        <title>Peptidophaga gingivicola gen. nov., sp. nov., isolated from human subgingival plaque.</title>
        <authorList>
            <person name="Beall C.J."/>
            <person name="Mokrzan E.M."/>
            <person name="Griffen A.L."/>
            <person name="Leys E.J."/>
        </authorList>
    </citation>
    <scope>NUCLEOTIDE SEQUENCE [LARGE SCALE GENOMIC DNA]</scope>
    <source>
        <strain evidence="11 12">BA112</strain>
    </source>
</reference>
<evidence type="ECO:0000256" key="6">
    <source>
        <dbReference type="ARBA" id="ARBA00022833"/>
    </source>
</evidence>
<dbReference type="GO" id="GO:0016485">
    <property type="term" value="P:protein processing"/>
    <property type="evidence" value="ECO:0007669"/>
    <property type="project" value="TreeGrafter"/>
</dbReference>
<dbReference type="CDD" id="cd08662">
    <property type="entry name" value="M13"/>
    <property type="match status" value="1"/>
</dbReference>
<name>A0A179B130_9ACTO</name>
<feature type="region of interest" description="Disordered" evidence="8">
    <location>
        <begin position="67"/>
        <end position="99"/>
    </location>
</feature>
<keyword evidence="3" id="KW-0645">Protease</keyword>
<dbReference type="InterPro" id="IPR042089">
    <property type="entry name" value="Peptidase_M13_dom_2"/>
</dbReference>
<keyword evidence="12" id="KW-1185">Reference proteome</keyword>
<dbReference type="Gene3D" id="3.40.390.10">
    <property type="entry name" value="Collagenase (Catalytic Domain)"/>
    <property type="match status" value="1"/>
</dbReference>
<dbReference type="Gene3D" id="1.10.1380.10">
    <property type="entry name" value="Neutral endopeptidase , domain2"/>
    <property type="match status" value="1"/>
</dbReference>
<dbReference type="OrthoDB" id="9775677at2"/>
<sequence>MAYSERTPIFDGNDPKTRVQDDLFRAVNGGWMETTEIPEDLPWIGSFVELVLQAEKHVREIIEDLAKSEETDAHPGTHAQRDGAVQTNENAKQSGETHKDAHKIGAFFSSWMNVDALNAKGTAPLRADLAPVEAATDREGLAHVVGELRAAGVPTFFNWDIDADLADPDRYVAFFEQSGLGLPDEAYYREEQHAETLAKYSDFVPKLLALGYGLSEEAARAQADVVLRLETAIASAHMNVVDARDADKLNNPFVWADFVDSAPGFAWNAALAGAKMPLDGSSDVIVMQPHALREAARLWAETPLADLKAYTRWCILRSRASLLTEEIDRANFDFYGRVLRGTAQQRERWKRGVAVVEDALGEALGREYVARHFPPEHKEKMLQLVGDLLEAYRRSISALDWMGEETKVRALEKVSSFVAKIGYPDKWRDYSGLAVGDDLVENVRASERFNTAFEFAKLGKLGKPMDRSEWRMTPQTVNAYYYPVWNEIVFPAAILQFPFFDPERDAALNYGAIGAVIGHEIGHGFDDQGSKFDADGRMSNWWTDADRAAFEERTGALVAQYDAYIPAELGPDGPHVNGHLTLGENIGDLGGLSIALKAYEIALEREGKTLDDAEVLDGHTAAQRFFLSYARSWREKMRREFLETTVATDEHPPSEFRANGVVKNIDAFAEAFGLQPGDALYLPPEERVRIW</sequence>
<dbReference type="GO" id="GO:0046872">
    <property type="term" value="F:metal ion binding"/>
    <property type="evidence" value="ECO:0007669"/>
    <property type="project" value="UniProtKB-KW"/>
</dbReference>
<organism evidence="11 12">
    <name type="scientific">Peptidiphaga gingivicola</name>
    <dbReference type="NCBI Taxonomy" id="2741497"/>
    <lineage>
        <taxon>Bacteria</taxon>
        <taxon>Bacillati</taxon>
        <taxon>Actinomycetota</taxon>
        <taxon>Actinomycetes</taxon>
        <taxon>Actinomycetales</taxon>
        <taxon>Actinomycetaceae</taxon>
        <taxon>Peptidiphaga</taxon>
    </lineage>
</organism>
<dbReference type="Pfam" id="PF01431">
    <property type="entry name" value="Peptidase_M13"/>
    <property type="match status" value="1"/>
</dbReference>
<evidence type="ECO:0000313" key="11">
    <source>
        <dbReference type="EMBL" id="OAP85427.1"/>
    </source>
</evidence>
<evidence type="ECO:0000259" key="10">
    <source>
        <dbReference type="Pfam" id="PF05649"/>
    </source>
</evidence>
<protein>
    <submittedName>
        <fullName evidence="11">Peptidase M13</fullName>
    </submittedName>
</protein>
<evidence type="ECO:0000259" key="9">
    <source>
        <dbReference type="Pfam" id="PF01431"/>
    </source>
</evidence>
<comment type="cofactor">
    <cofactor evidence="1">
        <name>Zn(2+)</name>
        <dbReference type="ChEBI" id="CHEBI:29105"/>
    </cofactor>
</comment>
<feature type="domain" description="Peptidase M13 N-terminal" evidence="10">
    <location>
        <begin position="20"/>
        <end position="424"/>
    </location>
</feature>
<dbReference type="EMBL" id="LVZK01000003">
    <property type="protein sequence ID" value="OAP85427.1"/>
    <property type="molecule type" value="Genomic_DNA"/>
</dbReference>
<comment type="caution">
    <text evidence="11">The sequence shown here is derived from an EMBL/GenBank/DDBJ whole genome shotgun (WGS) entry which is preliminary data.</text>
</comment>
<dbReference type="PANTHER" id="PTHR11733:SF167">
    <property type="entry name" value="FI17812P1-RELATED"/>
    <property type="match status" value="1"/>
</dbReference>
<dbReference type="PROSITE" id="PS51885">
    <property type="entry name" value="NEPRILYSIN"/>
    <property type="match status" value="1"/>
</dbReference>
<dbReference type="GO" id="GO:0004222">
    <property type="term" value="F:metalloendopeptidase activity"/>
    <property type="evidence" value="ECO:0007669"/>
    <property type="project" value="InterPro"/>
</dbReference>
<keyword evidence="5" id="KW-0378">Hydrolase</keyword>
<dbReference type="AlphaFoldDB" id="A0A179B130"/>
<feature type="compositionally biased region" description="Polar residues" evidence="8">
    <location>
        <begin position="85"/>
        <end position="94"/>
    </location>
</feature>
<proteinExistence type="inferred from homology"/>
<dbReference type="InterPro" id="IPR008753">
    <property type="entry name" value="Peptidase_M13_N"/>
</dbReference>
<dbReference type="InterPro" id="IPR024079">
    <property type="entry name" value="MetalloPept_cat_dom_sf"/>
</dbReference>
<evidence type="ECO:0000256" key="1">
    <source>
        <dbReference type="ARBA" id="ARBA00001947"/>
    </source>
</evidence>
<evidence type="ECO:0000256" key="2">
    <source>
        <dbReference type="ARBA" id="ARBA00007357"/>
    </source>
</evidence>
<dbReference type="RefSeq" id="WP_064232003.1">
    <property type="nucleotide sequence ID" value="NZ_LVZK01000003.1"/>
</dbReference>
<keyword evidence="4" id="KW-0479">Metal-binding</keyword>
<evidence type="ECO:0000256" key="7">
    <source>
        <dbReference type="ARBA" id="ARBA00023049"/>
    </source>
</evidence>
<evidence type="ECO:0000256" key="3">
    <source>
        <dbReference type="ARBA" id="ARBA00022670"/>
    </source>
</evidence>
<dbReference type="PANTHER" id="PTHR11733">
    <property type="entry name" value="ZINC METALLOPROTEASE FAMILY M13 NEPRILYSIN-RELATED"/>
    <property type="match status" value="1"/>
</dbReference>
<feature type="domain" description="Peptidase M13 C-terminal" evidence="9">
    <location>
        <begin position="478"/>
        <end position="688"/>
    </location>
</feature>
<evidence type="ECO:0000256" key="8">
    <source>
        <dbReference type="SAM" id="MobiDB-lite"/>
    </source>
</evidence>
<dbReference type="SUPFAM" id="SSF55486">
    <property type="entry name" value="Metalloproteases ('zincins'), catalytic domain"/>
    <property type="match status" value="1"/>
</dbReference>
<dbReference type="STRING" id="1823756.A4H34_10085"/>
<dbReference type="InterPro" id="IPR000718">
    <property type="entry name" value="Peptidase_M13"/>
</dbReference>
<evidence type="ECO:0000313" key="12">
    <source>
        <dbReference type="Proteomes" id="UP000078368"/>
    </source>
</evidence>
<evidence type="ECO:0000256" key="4">
    <source>
        <dbReference type="ARBA" id="ARBA00022723"/>
    </source>
</evidence>
<keyword evidence="6" id="KW-0862">Zinc</keyword>
<comment type="similarity">
    <text evidence="2">Belongs to the peptidase M13 family.</text>
</comment>
<evidence type="ECO:0000256" key="5">
    <source>
        <dbReference type="ARBA" id="ARBA00022801"/>
    </source>
</evidence>